<sequence length="111" mass="12428">MSNQLDFQLSAWPAQREQRAADGEQFDKPRPVEHFCTFKNKNDAEAAVAELRSLNFEADVTKRGLFKTLVYASHASDLRDQTVTEFLTTVVGVADKHSGIYDGFGAFIEVD</sequence>
<feature type="region of interest" description="Disordered" evidence="1">
    <location>
        <begin position="1"/>
        <end position="26"/>
    </location>
</feature>
<reference evidence="4" key="1">
    <citation type="submission" date="2020-05" db="EMBL/GenBank/DDBJ databases">
        <authorList>
            <person name="Chiriac C."/>
            <person name="Salcher M."/>
            <person name="Ghai R."/>
            <person name="Kavagutti S V."/>
        </authorList>
    </citation>
    <scope>NUCLEOTIDE SEQUENCE</scope>
</reference>
<evidence type="ECO:0000313" key="3">
    <source>
        <dbReference type="EMBL" id="CAB4534666.1"/>
    </source>
</evidence>
<feature type="domain" description="Regulator of ribonuclease activity B" evidence="2">
    <location>
        <begin position="19"/>
        <end position="105"/>
    </location>
</feature>
<dbReference type="InterPro" id="IPR036701">
    <property type="entry name" value="RraB-like_sf"/>
</dbReference>
<dbReference type="InterPro" id="IPR009671">
    <property type="entry name" value="RraB_dom"/>
</dbReference>
<feature type="compositionally biased region" description="Basic and acidic residues" evidence="1">
    <location>
        <begin position="16"/>
        <end position="26"/>
    </location>
</feature>
<proteinExistence type="predicted"/>
<dbReference type="AlphaFoldDB" id="A0A6J6HSQ0"/>
<dbReference type="Gene3D" id="3.30.70.970">
    <property type="entry name" value="RraB-like"/>
    <property type="match status" value="1"/>
</dbReference>
<dbReference type="EMBL" id="CAEZUW010000121">
    <property type="protein sequence ID" value="CAB4617071.1"/>
    <property type="molecule type" value="Genomic_DNA"/>
</dbReference>
<name>A0A6J6HSQ0_9ZZZZ</name>
<evidence type="ECO:0000313" key="4">
    <source>
        <dbReference type="EMBL" id="CAB4617071.1"/>
    </source>
</evidence>
<dbReference type="Pfam" id="PF06877">
    <property type="entry name" value="RraB"/>
    <property type="match status" value="1"/>
</dbReference>
<evidence type="ECO:0000256" key="1">
    <source>
        <dbReference type="SAM" id="MobiDB-lite"/>
    </source>
</evidence>
<accession>A0A6J6HSQ0</accession>
<dbReference type="SUPFAM" id="SSF89946">
    <property type="entry name" value="Hypothetical protein VC0424"/>
    <property type="match status" value="1"/>
</dbReference>
<organism evidence="4">
    <name type="scientific">freshwater metagenome</name>
    <dbReference type="NCBI Taxonomy" id="449393"/>
    <lineage>
        <taxon>unclassified sequences</taxon>
        <taxon>metagenomes</taxon>
        <taxon>ecological metagenomes</taxon>
    </lineage>
</organism>
<gene>
    <name evidence="3" type="ORF">UFOPK1410_00369</name>
    <name evidence="4" type="ORF">UFOPK1855_00752</name>
</gene>
<evidence type="ECO:0000259" key="2">
    <source>
        <dbReference type="Pfam" id="PF06877"/>
    </source>
</evidence>
<dbReference type="EMBL" id="CAEZSH010000027">
    <property type="protein sequence ID" value="CAB4534666.1"/>
    <property type="molecule type" value="Genomic_DNA"/>
</dbReference>
<protein>
    <submittedName>
        <fullName evidence="4">Unannotated protein</fullName>
    </submittedName>
</protein>